<dbReference type="GO" id="GO:0015926">
    <property type="term" value="F:glucosidase activity"/>
    <property type="evidence" value="ECO:0007669"/>
    <property type="project" value="TreeGrafter"/>
</dbReference>
<gene>
    <name evidence="5" type="ORF">PPTG_22671</name>
</gene>
<dbReference type="VEuPathDB" id="FungiDB:PPTG_22671"/>
<keyword evidence="3" id="KW-0325">Glycoprotein</keyword>
<reference evidence="5 6" key="2">
    <citation type="submission" date="2013-11" db="EMBL/GenBank/DDBJ databases">
        <title>The Genome Sequence of Phytophthora parasitica INRA-310.</title>
        <authorList>
            <consortium name="The Broad Institute Genomics Platform"/>
            <person name="Russ C."/>
            <person name="Tyler B."/>
            <person name="Panabieres F."/>
            <person name="Shan W."/>
            <person name="Tripathy S."/>
            <person name="Grunwald N."/>
            <person name="Machado M."/>
            <person name="Johnson C.S."/>
            <person name="Arredondo F."/>
            <person name="Hong C."/>
            <person name="Coffey M."/>
            <person name="Young S.K."/>
            <person name="Zeng Q."/>
            <person name="Gargeya S."/>
            <person name="Fitzgerald M."/>
            <person name="Abouelleil A."/>
            <person name="Alvarado L."/>
            <person name="Chapman S.B."/>
            <person name="Gainer-Dewar J."/>
            <person name="Goldberg J."/>
            <person name="Griggs A."/>
            <person name="Gujja S."/>
            <person name="Hansen M."/>
            <person name="Howarth C."/>
            <person name="Imamovic A."/>
            <person name="Ireland A."/>
            <person name="Larimer J."/>
            <person name="McCowan C."/>
            <person name="Murphy C."/>
            <person name="Pearson M."/>
            <person name="Poon T.W."/>
            <person name="Priest M."/>
            <person name="Roberts A."/>
            <person name="Saif S."/>
            <person name="Shea T."/>
            <person name="Sykes S."/>
            <person name="Wortman J."/>
            <person name="Nusbaum C."/>
            <person name="Birren B."/>
        </authorList>
    </citation>
    <scope>NUCLEOTIDE SEQUENCE [LARGE SCALE GENOMIC DNA]</scope>
    <source>
        <strain evidence="5 6">INRA-310</strain>
    </source>
</reference>
<dbReference type="PANTHER" id="PTHR31361">
    <property type="entry name" value="BETA-GLUCAN SYNTHESIS-ASSOCIATED PROTEIN KRE6-RELATED"/>
    <property type="match status" value="1"/>
</dbReference>
<dbReference type="GO" id="GO:0071555">
    <property type="term" value="P:cell wall organization"/>
    <property type="evidence" value="ECO:0007669"/>
    <property type="project" value="UniProtKB-KW"/>
</dbReference>
<dbReference type="EMBL" id="KI669581">
    <property type="protein sequence ID" value="ETN10668.1"/>
    <property type="molecule type" value="Genomic_DNA"/>
</dbReference>
<evidence type="ECO:0000256" key="4">
    <source>
        <dbReference type="ARBA" id="ARBA00023316"/>
    </source>
</evidence>
<evidence type="ECO:0000313" key="6">
    <source>
        <dbReference type="Proteomes" id="UP000018817"/>
    </source>
</evidence>
<evidence type="ECO:0000313" key="5">
    <source>
        <dbReference type="EMBL" id="ETN10668.1"/>
    </source>
</evidence>
<dbReference type="STRING" id="761204.W2QBV3"/>
<dbReference type="Pfam" id="PF03935">
    <property type="entry name" value="SKN1_KRE6_Sbg1"/>
    <property type="match status" value="2"/>
</dbReference>
<dbReference type="Gene3D" id="2.60.120.200">
    <property type="match status" value="2"/>
</dbReference>
<dbReference type="GO" id="GO:0005886">
    <property type="term" value="C:plasma membrane"/>
    <property type="evidence" value="ECO:0007669"/>
    <property type="project" value="TreeGrafter"/>
</dbReference>
<proteinExistence type="predicted"/>
<accession>W2QBV3</accession>
<comment type="subcellular location">
    <subcellularLocation>
        <location evidence="1">Membrane</location>
    </subcellularLocation>
</comment>
<reference evidence="6" key="1">
    <citation type="submission" date="2011-12" db="EMBL/GenBank/DDBJ databases">
        <authorList>
            <consortium name="The Broad Institute Genome Sequencing Platform"/>
            <person name="Russ C."/>
            <person name="Tyler B."/>
            <person name="Panabieres F."/>
            <person name="Shan W."/>
            <person name="Tripathy S."/>
            <person name="Grunwald N."/>
            <person name="Machado M."/>
            <person name="Young S.K."/>
            <person name="Zeng Q."/>
            <person name="Gargeya S."/>
            <person name="Fitzgerald M."/>
            <person name="Haas B."/>
            <person name="Abouelleil A."/>
            <person name="Alvarado L."/>
            <person name="Arachchi H.M."/>
            <person name="Berlin A."/>
            <person name="Chapman S.B."/>
            <person name="Gearin G."/>
            <person name="Goldberg J."/>
            <person name="Griggs A."/>
            <person name="Gujja S."/>
            <person name="Hansen M."/>
            <person name="Heiman D."/>
            <person name="Howarth C."/>
            <person name="Larimer J."/>
            <person name="Lui A."/>
            <person name="MacDonald P.J.P."/>
            <person name="McCowen C."/>
            <person name="Montmayeur A."/>
            <person name="Murphy C."/>
            <person name="Neiman D."/>
            <person name="Pearson M."/>
            <person name="Priest M."/>
            <person name="Roberts A."/>
            <person name="Saif S."/>
            <person name="Shea T."/>
            <person name="Sisk P."/>
            <person name="Stolte C."/>
            <person name="Sykes S."/>
            <person name="Wortman J."/>
            <person name="Nusbaum C."/>
            <person name="Birren B."/>
        </authorList>
    </citation>
    <scope>NUCLEOTIDE SEQUENCE [LARGE SCALE GENOMIC DNA]</scope>
    <source>
        <strain evidence="6">INRA-310</strain>
    </source>
</reference>
<dbReference type="AlphaFoldDB" id="W2QBV3"/>
<evidence type="ECO:0000256" key="1">
    <source>
        <dbReference type="ARBA" id="ARBA00004370"/>
    </source>
</evidence>
<evidence type="ECO:0000256" key="3">
    <source>
        <dbReference type="ARBA" id="ARBA00023180"/>
    </source>
</evidence>
<evidence type="ECO:0008006" key="7">
    <source>
        <dbReference type="Google" id="ProtNLM"/>
    </source>
</evidence>
<dbReference type="GeneID" id="20191270"/>
<name>W2QBV3_PHYN3</name>
<organism evidence="5 6">
    <name type="scientific">Phytophthora nicotianae (strain INRA-310)</name>
    <name type="common">Phytophthora parasitica</name>
    <dbReference type="NCBI Taxonomy" id="761204"/>
    <lineage>
        <taxon>Eukaryota</taxon>
        <taxon>Sar</taxon>
        <taxon>Stramenopiles</taxon>
        <taxon>Oomycota</taxon>
        <taxon>Peronosporomycetes</taxon>
        <taxon>Peronosporales</taxon>
        <taxon>Peronosporaceae</taxon>
        <taxon>Phytophthora</taxon>
    </lineage>
</organism>
<dbReference type="GO" id="GO:0006078">
    <property type="term" value="P:(1-&gt;6)-beta-D-glucan biosynthetic process"/>
    <property type="evidence" value="ECO:0007669"/>
    <property type="project" value="TreeGrafter"/>
</dbReference>
<dbReference type="PANTHER" id="PTHR31361:SF1">
    <property type="entry name" value="BETA-GLUCAN SYNTHESIS-ASSOCIATED PROTEIN KRE6-RELATED"/>
    <property type="match status" value="1"/>
</dbReference>
<dbReference type="GO" id="GO:0005789">
    <property type="term" value="C:endoplasmic reticulum membrane"/>
    <property type="evidence" value="ECO:0007669"/>
    <property type="project" value="TreeGrafter"/>
</dbReference>
<keyword evidence="4" id="KW-0961">Cell wall biogenesis/degradation</keyword>
<sequence length="520" mass="57957">MSDEFNLEGRSFEAGEYHLWTALDKNDGVNAALKIYATNMTTTECCDEDNCYFYIETDIAETNITVWNDYISPPGYEEVSFYYRSAMVQGWNKFCIQGELAVVRAQLPGAVSNVSGNPDVANLSMTARASSIDYYPMWPGTWMLGDLGRAIFTGSTARMWPFSYNECNETIFNSQNQRMNAYTGAYLSNAENTDPECTESGGSTSTASTFTYQMDALSSNWGIHMAGYLDLVTYSVEWNAAQMNPRKVMVEKPMYFIFNVAMSSSWGAKPPNAGTLGCYGDGIDAICDAFNMTTTECCDEDNCYFYIETDIAETNITVWNDYISSPGYEEVSFYYRSAMVQGWNKFCIQGELAVVRAQLPGAVSNVSGNPDVANLSMTARASSIDYYPMWPGTWMLGDLGRAIFTGSTARMWPFSYNECNETIFNSQNQRMNAYTGAYLSNAENTDPECTESGGSTSTASTFTYQMDALSSNWGIHMAGYLDLVTYSVEWVPGDNEKSKASLSMRSPLTLSRIHHRMQLK</sequence>
<protein>
    <recommendedName>
        <fullName evidence="7">GH16 domain-containing protein</fullName>
    </recommendedName>
</protein>
<evidence type="ECO:0000256" key="2">
    <source>
        <dbReference type="ARBA" id="ARBA00023136"/>
    </source>
</evidence>
<dbReference type="RefSeq" id="XP_008904040.1">
    <property type="nucleotide sequence ID" value="XM_008905792.1"/>
</dbReference>
<dbReference type="InterPro" id="IPR005629">
    <property type="entry name" value="Skn1/Kre6/Sbg1"/>
</dbReference>
<dbReference type="Proteomes" id="UP000018817">
    <property type="component" value="Unassembled WGS sequence"/>
</dbReference>
<keyword evidence="2" id="KW-0472">Membrane</keyword>